<accession>A0AA86VV49</accession>
<dbReference type="AlphaFoldDB" id="A0AA86VV49"/>
<dbReference type="Proteomes" id="UP001189624">
    <property type="component" value="Chromosome 1"/>
</dbReference>
<keyword evidence="3" id="KW-1185">Reference proteome</keyword>
<keyword evidence="1" id="KW-0472">Membrane</keyword>
<sequence>MSCSCYYQGYDHPFTFLPAVVTPSEDVCRNGWMDVSMSPYVHAMMIFLTFWMVSLGDSMAPLEDPKLFNGIKGRNCHHSSEKCQKFQVTSLSKSTQRCKYILR</sequence>
<protein>
    <submittedName>
        <fullName evidence="2">Uncharacterized protein</fullName>
    </submittedName>
</protein>
<dbReference type="Gramene" id="rna-AYBTSS11_LOCUS257">
    <property type="protein sequence ID" value="CAJ1787125.1"/>
    <property type="gene ID" value="gene-AYBTSS11_LOCUS257"/>
</dbReference>
<keyword evidence="1" id="KW-0812">Transmembrane</keyword>
<keyword evidence="1" id="KW-1133">Transmembrane helix</keyword>
<proteinExistence type="predicted"/>
<feature type="transmembrane region" description="Helical" evidence="1">
    <location>
        <begin position="40"/>
        <end position="62"/>
    </location>
</feature>
<gene>
    <name evidence="2" type="ORF">AYBTSS11_LOCUS257</name>
</gene>
<evidence type="ECO:0000313" key="3">
    <source>
        <dbReference type="Proteomes" id="UP001189624"/>
    </source>
</evidence>
<dbReference type="EMBL" id="OY731398">
    <property type="protein sequence ID" value="CAJ1787125.1"/>
    <property type="molecule type" value="Genomic_DNA"/>
</dbReference>
<organism evidence="2 3">
    <name type="scientific">Sphenostylis stenocarpa</name>
    <dbReference type="NCBI Taxonomy" id="92480"/>
    <lineage>
        <taxon>Eukaryota</taxon>
        <taxon>Viridiplantae</taxon>
        <taxon>Streptophyta</taxon>
        <taxon>Embryophyta</taxon>
        <taxon>Tracheophyta</taxon>
        <taxon>Spermatophyta</taxon>
        <taxon>Magnoliopsida</taxon>
        <taxon>eudicotyledons</taxon>
        <taxon>Gunneridae</taxon>
        <taxon>Pentapetalae</taxon>
        <taxon>rosids</taxon>
        <taxon>fabids</taxon>
        <taxon>Fabales</taxon>
        <taxon>Fabaceae</taxon>
        <taxon>Papilionoideae</taxon>
        <taxon>50 kb inversion clade</taxon>
        <taxon>NPAAA clade</taxon>
        <taxon>indigoferoid/millettioid clade</taxon>
        <taxon>Phaseoleae</taxon>
        <taxon>Sphenostylis</taxon>
    </lineage>
</organism>
<reference evidence="2" key="1">
    <citation type="submission" date="2023-10" db="EMBL/GenBank/DDBJ databases">
        <authorList>
            <person name="Domelevo Entfellner J.-B."/>
        </authorList>
    </citation>
    <scope>NUCLEOTIDE SEQUENCE</scope>
</reference>
<evidence type="ECO:0000313" key="2">
    <source>
        <dbReference type="EMBL" id="CAJ1787125.1"/>
    </source>
</evidence>
<name>A0AA86VV49_9FABA</name>
<evidence type="ECO:0000256" key="1">
    <source>
        <dbReference type="SAM" id="Phobius"/>
    </source>
</evidence>